<protein>
    <submittedName>
        <fullName evidence="2">Uncharacterized protein</fullName>
    </submittedName>
</protein>
<organism evidence="2 3">
    <name type="scientific">Marmota monax</name>
    <name type="common">Woodchuck</name>
    <dbReference type="NCBI Taxonomy" id="9995"/>
    <lineage>
        <taxon>Eukaryota</taxon>
        <taxon>Metazoa</taxon>
        <taxon>Chordata</taxon>
        <taxon>Craniata</taxon>
        <taxon>Vertebrata</taxon>
        <taxon>Euteleostomi</taxon>
        <taxon>Mammalia</taxon>
        <taxon>Eutheria</taxon>
        <taxon>Euarchontoglires</taxon>
        <taxon>Glires</taxon>
        <taxon>Rodentia</taxon>
        <taxon>Sciuromorpha</taxon>
        <taxon>Sciuridae</taxon>
        <taxon>Xerinae</taxon>
        <taxon>Marmotini</taxon>
        <taxon>Marmota</taxon>
    </lineage>
</organism>
<reference evidence="2 3" key="1">
    <citation type="submission" date="2019-04" db="EMBL/GenBank/DDBJ databases">
        <authorList>
            <person name="Alioto T."/>
            <person name="Alioto T."/>
        </authorList>
    </citation>
    <scope>NUCLEOTIDE SEQUENCE [LARGE SCALE GENOMIC DNA]</scope>
</reference>
<proteinExistence type="predicted"/>
<dbReference type="AlphaFoldDB" id="A0A5E4BDH4"/>
<name>A0A5E4BDH4_MARMO</name>
<accession>A0A5E4BDH4</accession>
<dbReference type="EMBL" id="WJEC01008034">
    <property type="protein sequence ID" value="KAF7464387.1"/>
    <property type="molecule type" value="Genomic_DNA"/>
</dbReference>
<evidence type="ECO:0000313" key="2">
    <source>
        <dbReference type="EMBL" id="VTJ67030.1"/>
    </source>
</evidence>
<dbReference type="EMBL" id="CABDUW010000360">
    <property type="protein sequence ID" value="VTJ67030.1"/>
    <property type="molecule type" value="Genomic_DNA"/>
</dbReference>
<evidence type="ECO:0000313" key="3">
    <source>
        <dbReference type="Proteomes" id="UP000335636"/>
    </source>
</evidence>
<reference evidence="1" key="2">
    <citation type="submission" date="2020-08" db="EMBL/GenBank/DDBJ databases">
        <authorList>
            <person name="Shumante A."/>
            <person name="Zimin A.V."/>
            <person name="Puiu D."/>
            <person name="Salzberg S.L."/>
        </authorList>
    </citation>
    <scope>NUCLEOTIDE SEQUENCE</scope>
    <source>
        <strain evidence="1">WC2-LM</strain>
        <tissue evidence="1">Liver</tissue>
    </source>
</reference>
<dbReference type="Proteomes" id="UP000662637">
    <property type="component" value="Unassembled WGS sequence"/>
</dbReference>
<dbReference type="Proteomes" id="UP000335636">
    <property type="component" value="Unassembled WGS sequence"/>
</dbReference>
<sequence>MRYRDAEAARCCLLGTSEGPSPGLSRNALGDNMGGPGTVALIRCAPKPSPTACHLEVLDTFAQENIYSLYKYNFTQGSNVPPASVSGPKPPIQLHGIHLPVDEAPVQLAQGGLQTGVGVLACCPRRVRLVMGSATAAVVTASTALTCQEWYRFHYMDVLALLPTAWEDGQHSNRGHIILSCHYDSKDCQVW</sequence>
<evidence type="ECO:0000313" key="1">
    <source>
        <dbReference type="EMBL" id="KAF7464387.1"/>
    </source>
</evidence>
<keyword evidence="3" id="KW-1185">Reference proteome</keyword>
<gene>
    <name evidence="1" type="ORF">GHT09_006998</name>
    <name evidence="2" type="ORF">MONAX_5E013472</name>
</gene>